<protein>
    <submittedName>
        <fullName evidence="1">Uncharacterized protein</fullName>
    </submittedName>
</protein>
<organism evidence="1 2">
    <name type="scientific">Caproicibacterium argilliputei</name>
    <dbReference type="NCBI Taxonomy" id="3030016"/>
    <lineage>
        <taxon>Bacteria</taxon>
        <taxon>Bacillati</taxon>
        <taxon>Bacillota</taxon>
        <taxon>Clostridia</taxon>
        <taxon>Eubacteriales</taxon>
        <taxon>Oscillospiraceae</taxon>
        <taxon>Caproicibacterium</taxon>
    </lineage>
</organism>
<proteinExistence type="predicted"/>
<reference evidence="2" key="3">
    <citation type="submission" date="2024-06" db="EMBL/GenBank/DDBJ databases">
        <authorList>
            <person name="Zeng C."/>
        </authorList>
    </citation>
    <scope>NUCLEOTIDE SEQUENCE [LARGE SCALE GENOMIC DNA]</scope>
    <source>
        <strain evidence="2">ZCY20-5</strain>
    </source>
</reference>
<dbReference type="Proteomes" id="UP001300604">
    <property type="component" value="Chromosome"/>
</dbReference>
<keyword evidence="2" id="KW-1185">Reference proteome</keyword>
<accession>A0AA97DBK7</accession>
<dbReference type="AlphaFoldDB" id="A0AA97DBK7"/>
<evidence type="ECO:0000313" key="1">
    <source>
        <dbReference type="EMBL" id="WOC32737.1"/>
    </source>
</evidence>
<dbReference type="KEGG" id="carl:PXC00_02350"/>
<reference evidence="2" key="2">
    <citation type="submission" date="2024-06" db="EMBL/GenBank/DDBJ databases">
        <title>Caproicibacterium argilliputei sp. nov, a novel caproic acid producing anaerobic bacterium isolated from pit mud.</title>
        <authorList>
            <person name="Zeng C."/>
        </authorList>
    </citation>
    <scope>NUCLEOTIDE SEQUENCE [LARGE SCALE GENOMIC DNA]</scope>
    <source>
        <strain evidence="2">ZCY20-5</strain>
    </source>
</reference>
<evidence type="ECO:0000313" key="2">
    <source>
        <dbReference type="Proteomes" id="UP001300604"/>
    </source>
</evidence>
<dbReference type="RefSeq" id="WP_316935053.1">
    <property type="nucleotide sequence ID" value="NZ_CP135996.1"/>
</dbReference>
<sequence length="191" mass="22437">MADARLVVTYFWGTFMRGLEMTEYRRFLLHRLMKQMVTHQNRELLSLRNFLYTLSPKETQMLFSQRDELIEEVAALKESEYPAFIEKMIASIRRNLQNSNFVRDWKANYQTFLHPSACFYGSSVRQILQEFAPRFSNYQKNINNCCEGVRAYLFQTDGIALRTELLQKLGGNIDLTGNHSGELAAFVSFYR</sequence>
<name>A0AA97DBK7_9FIRM</name>
<gene>
    <name evidence="1" type="ORF">PXC00_02350</name>
</gene>
<dbReference type="EMBL" id="CP135996">
    <property type="protein sequence ID" value="WOC32737.1"/>
    <property type="molecule type" value="Genomic_DNA"/>
</dbReference>
<reference evidence="1 2" key="1">
    <citation type="submission" date="2024-06" db="EMBL/GenBank/DDBJ databases">
        <title>Caproicibacterium argilliputei sp. nov, a novel caproic acid producing anaerobic bacterium isolated from pit mud.</title>
        <authorList>
            <person name="Xia S."/>
        </authorList>
    </citation>
    <scope>NUCLEOTIDE SEQUENCE [LARGE SCALE GENOMIC DNA]</scope>
    <source>
        <strain evidence="1 2">ZCY20-5</strain>
    </source>
</reference>